<evidence type="ECO:0000313" key="3">
    <source>
        <dbReference type="Proteomes" id="UP000717328"/>
    </source>
</evidence>
<organism evidence="2 3">
    <name type="scientific">Sphagnurus paluster</name>
    <dbReference type="NCBI Taxonomy" id="117069"/>
    <lineage>
        <taxon>Eukaryota</taxon>
        <taxon>Fungi</taxon>
        <taxon>Dikarya</taxon>
        <taxon>Basidiomycota</taxon>
        <taxon>Agaricomycotina</taxon>
        <taxon>Agaricomycetes</taxon>
        <taxon>Agaricomycetidae</taxon>
        <taxon>Agaricales</taxon>
        <taxon>Tricholomatineae</taxon>
        <taxon>Lyophyllaceae</taxon>
        <taxon>Sphagnurus</taxon>
    </lineage>
</organism>
<keyword evidence="3" id="KW-1185">Reference proteome</keyword>
<dbReference type="Proteomes" id="UP000717328">
    <property type="component" value="Unassembled WGS sequence"/>
</dbReference>
<feature type="compositionally biased region" description="Basic residues" evidence="1">
    <location>
        <begin position="201"/>
        <end position="217"/>
    </location>
</feature>
<protein>
    <submittedName>
        <fullName evidence="2">Uncharacterized protein</fullName>
    </submittedName>
</protein>
<accession>A0A9P7FXA1</accession>
<dbReference type="OrthoDB" id="3204502at2759"/>
<evidence type="ECO:0000313" key="2">
    <source>
        <dbReference type="EMBL" id="KAG5638930.1"/>
    </source>
</evidence>
<reference evidence="2" key="2">
    <citation type="submission" date="2021-10" db="EMBL/GenBank/DDBJ databases">
        <title>Phylogenomics reveals ancestral predisposition of the termite-cultivated fungus Termitomyces towards a domesticated lifestyle.</title>
        <authorList>
            <person name="Auxier B."/>
            <person name="Grum-Grzhimaylo A."/>
            <person name="Cardenas M.E."/>
            <person name="Lodge J.D."/>
            <person name="Laessoe T."/>
            <person name="Pedersen O."/>
            <person name="Smith M.E."/>
            <person name="Kuyper T.W."/>
            <person name="Franco-Molano E.A."/>
            <person name="Baroni T.J."/>
            <person name="Aanen D.K."/>
        </authorList>
    </citation>
    <scope>NUCLEOTIDE SEQUENCE</scope>
    <source>
        <strain evidence="2">D49</strain>
    </source>
</reference>
<feature type="region of interest" description="Disordered" evidence="1">
    <location>
        <begin position="195"/>
        <end position="229"/>
    </location>
</feature>
<feature type="compositionally biased region" description="Polar residues" evidence="1">
    <location>
        <begin position="1"/>
        <end position="19"/>
    </location>
</feature>
<reference evidence="2" key="1">
    <citation type="submission" date="2021-02" db="EMBL/GenBank/DDBJ databases">
        <authorList>
            <person name="Nieuwenhuis M."/>
            <person name="Van De Peppel L.J.J."/>
        </authorList>
    </citation>
    <scope>NUCLEOTIDE SEQUENCE</scope>
    <source>
        <strain evidence="2">D49</strain>
    </source>
</reference>
<proteinExistence type="predicted"/>
<dbReference type="EMBL" id="JABCKI010005738">
    <property type="protein sequence ID" value="KAG5638930.1"/>
    <property type="molecule type" value="Genomic_DNA"/>
</dbReference>
<comment type="caution">
    <text evidence="2">The sequence shown here is derived from an EMBL/GenBank/DDBJ whole genome shotgun (WGS) entry which is preliminary data.</text>
</comment>
<gene>
    <name evidence="2" type="ORF">H0H81_008699</name>
</gene>
<evidence type="ECO:0000256" key="1">
    <source>
        <dbReference type="SAM" id="MobiDB-lite"/>
    </source>
</evidence>
<feature type="region of interest" description="Disordered" evidence="1">
    <location>
        <begin position="1"/>
        <end position="22"/>
    </location>
</feature>
<name>A0A9P7FXA1_9AGAR</name>
<sequence>MNPTNANTKPLHSNPTMTTPRPILKTHSSLECFPSPSKALPFTFLHSPHVHFPPTPTLSVVQTTHSPYVYDRAPIVVSPNTCRLPARGGRVYNAFSVSAPSSPTAGSYFHSRPFEVCEPEHITEPTMLPLAFPGLMPDLSSSSSESEDSDAPISPFRVAHDAPITLGVETDAAHPLTPTACPPAEALAFLPHPHTQAVAKGRPKPKRKATGWNRRTHPSLDATETFGDDRENLSLDGCLGGF</sequence>
<dbReference type="AlphaFoldDB" id="A0A9P7FXA1"/>